<evidence type="ECO:0000313" key="1">
    <source>
        <dbReference type="EMBL" id="MCR8828042.1"/>
    </source>
</evidence>
<sequence>MLREAGVRVVVDVRSFPKSKRNPDFNDDVFADRLAEHQIAYRHVLALGGRSTPCSSSVTAARVKWEDAGWVLLRINSNDICFSFVEGPRARPRDHQ</sequence>
<evidence type="ECO:0000313" key="2">
    <source>
        <dbReference type="Proteomes" id="UP001165396"/>
    </source>
</evidence>
<proteinExistence type="predicted"/>
<gene>
    <name evidence="1" type="ORF">NTA49_15990</name>
</gene>
<accession>A0ABT1Z4I0</accession>
<dbReference type="PANTHER" id="PTHR39337">
    <property type="entry name" value="BLR5642 PROTEIN"/>
    <property type="match status" value="1"/>
</dbReference>
<reference evidence="1" key="1">
    <citation type="submission" date="2022-07" db="EMBL/GenBank/DDBJ databases">
        <title>Pseudosulfitobacter sp. strain AP-MA-4, whole genome sequence.</title>
        <authorList>
            <person name="Jiang Y."/>
        </authorList>
    </citation>
    <scope>NUCLEOTIDE SEQUENCE</scope>
    <source>
        <strain evidence="1">AP-MA-4</strain>
    </source>
</reference>
<comment type="caution">
    <text evidence="1">The sequence shown here is derived from an EMBL/GenBank/DDBJ whole genome shotgun (WGS) entry which is preliminary data.</text>
</comment>
<keyword evidence="2" id="KW-1185">Reference proteome</keyword>
<dbReference type="Proteomes" id="UP001165396">
    <property type="component" value="Unassembled WGS sequence"/>
</dbReference>
<protein>
    <submittedName>
        <fullName evidence="1">DUF488 domain-containing protein</fullName>
    </submittedName>
</protein>
<dbReference type="RefSeq" id="WP_258295813.1">
    <property type="nucleotide sequence ID" value="NZ_JANKJG010000015.1"/>
</dbReference>
<dbReference type="PANTHER" id="PTHR39337:SF1">
    <property type="entry name" value="BLR5642 PROTEIN"/>
    <property type="match status" value="1"/>
</dbReference>
<dbReference type="InterPro" id="IPR007438">
    <property type="entry name" value="DUF488"/>
</dbReference>
<dbReference type="EMBL" id="JANKJG010000015">
    <property type="protein sequence ID" value="MCR8828042.1"/>
    <property type="molecule type" value="Genomic_DNA"/>
</dbReference>
<dbReference type="Pfam" id="PF04343">
    <property type="entry name" value="DUF488"/>
    <property type="match status" value="1"/>
</dbReference>
<name>A0ABT1Z4I0_9RHOB</name>
<organism evidence="1 2">
    <name type="scientific">Pseudosulfitobacter koreensis</name>
    <dbReference type="NCBI Taxonomy" id="2968472"/>
    <lineage>
        <taxon>Bacteria</taxon>
        <taxon>Pseudomonadati</taxon>
        <taxon>Pseudomonadota</taxon>
        <taxon>Alphaproteobacteria</taxon>
        <taxon>Rhodobacterales</taxon>
        <taxon>Roseobacteraceae</taxon>
        <taxon>Pseudosulfitobacter</taxon>
    </lineage>
</organism>